<reference evidence="3" key="1">
    <citation type="submission" date="2023-10" db="EMBL/GenBank/DDBJ databases">
        <authorList>
            <person name="Chen Y."/>
            <person name="Shah S."/>
            <person name="Dougan E. K."/>
            <person name="Thang M."/>
            <person name="Chan C."/>
        </authorList>
    </citation>
    <scope>NUCLEOTIDE SEQUENCE [LARGE SCALE GENOMIC DNA]</scope>
</reference>
<feature type="signal peptide" evidence="1">
    <location>
        <begin position="1"/>
        <end position="20"/>
    </location>
</feature>
<feature type="domain" description="Glycosyl hydrolase family 59 catalytic" evidence="2">
    <location>
        <begin position="69"/>
        <end position="133"/>
    </location>
</feature>
<feature type="chain" id="PRO_5046020529" description="Glycosyl hydrolase family 59 catalytic domain-containing protein" evidence="1">
    <location>
        <begin position="21"/>
        <end position="231"/>
    </location>
</feature>
<dbReference type="PANTHER" id="PTHR15172">
    <property type="entry name" value="GALACTOCEREBROSIDASE"/>
    <property type="match status" value="1"/>
</dbReference>
<evidence type="ECO:0000256" key="1">
    <source>
        <dbReference type="SAM" id="SignalP"/>
    </source>
</evidence>
<name>A0ABN9UD47_9DINO</name>
<organism evidence="3 4">
    <name type="scientific">Prorocentrum cordatum</name>
    <dbReference type="NCBI Taxonomy" id="2364126"/>
    <lineage>
        <taxon>Eukaryota</taxon>
        <taxon>Sar</taxon>
        <taxon>Alveolata</taxon>
        <taxon>Dinophyceae</taxon>
        <taxon>Prorocentrales</taxon>
        <taxon>Prorocentraceae</taxon>
        <taxon>Prorocentrum</taxon>
    </lineage>
</organism>
<accession>A0ABN9UD47</accession>
<dbReference type="Pfam" id="PF02057">
    <property type="entry name" value="Glyco_hydro_59"/>
    <property type="match status" value="1"/>
</dbReference>
<dbReference type="InterPro" id="IPR001286">
    <property type="entry name" value="Glyco_hydro_59"/>
</dbReference>
<evidence type="ECO:0000259" key="2">
    <source>
        <dbReference type="Pfam" id="PF02057"/>
    </source>
</evidence>
<gene>
    <name evidence="3" type="ORF">PCOR1329_LOCUS47502</name>
</gene>
<dbReference type="InterPro" id="IPR049161">
    <property type="entry name" value="GH59_cat"/>
</dbReference>
<dbReference type="EMBL" id="CAUYUJ010015725">
    <property type="protein sequence ID" value="CAK0857365.1"/>
    <property type="molecule type" value="Genomic_DNA"/>
</dbReference>
<evidence type="ECO:0000313" key="3">
    <source>
        <dbReference type="EMBL" id="CAK0857365.1"/>
    </source>
</evidence>
<dbReference type="PANTHER" id="PTHR15172:SF1">
    <property type="entry name" value="GALACTOCEREBROSIDASE"/>
    <property type="match status" value="1"/>
</dbReference>
<protein>
    <recommendedName>
        <fullName evidence="2">Glycosyl hydrolase family 59 catalytic domain-containing protein</fullName>
    </recommendedName>
</protein>
<comment type="caution">
    <text evidence="3">The sequence shown here is derived from an EMBL/GenBank/DDBJ whole genome shotgun (WGS) entry which is preliminary data.</text>
</comment>
<sequence length="231" mass="24034">MPPRALALLGAPALWRAACGTADGGGGGPAEDNSTSGRCGTHVCGPARCGPQPCQGAFVLDGDAHGLPYDGHGGVSVGGSSRLLHDYPEPQRSEVLDYLFLPGLGASLHALKVEVGGDSRSGPGTEPSHIAWSSPNTGEQTGKLLGAFELWGRDWTLVKISERLTCGAVGDLIGASVRMLIVFAMSEAKYWYAESRASKRASIPDSRSITWSRNSKAASVQSQGGTWFVGP</sequence>
<keyword evidence="4" id="KW-1185">Reference proteome</keyword>
<dbReference type="Proteomes" id="UP001189429">
    <property type="component" value="Unassembled WGS sequence"/>
</dbReference>
<evidence type="ECO:0000313" key="4">
    <source>
        <dbReference type="Proteomes" id="UP001189429"/>
    </source>
</evidence>
<keyword evidence="1" id="KW-0732">Signal</keyword>
<proteinExistence type="predicted"/>
<dbReference type="Gene3D" id="3.20.20.80">
    <property type="entry name" value="Glycosidases"/>
    <property type="match status" value="1"/>
</dbReference>